<gene>
    <name evidence="10" type="ORF">UFOPK1740_00693</name>
</gene>
<dbReference type="GO" id="GO:0000162">
    <property type="term" value="P:L-tryptophan biosynthetic process"/>
    <property type="evidence" value="ECO:0007669"/>
    <property type="project" value="UniProtKB-KW"/>
</dbReference>
<dbReference type="InterPro" id="IPR005940">
    <property type="entry name" value="Anthranilate_Pribosyl_Tfrase"/>
</dbReference>
<dbReference type="Gene3D" id="1.20.970.10">
    <property type="entry name" value="Transferase, Pyrimidine Nucleoside Phosphorylase, Chain C"/>
    <property type="match status" value="1"/>
</dbReference>
<dbReference type="NCBIfam" id="TIGR01245">
    <property type="entry name" value="trpD"/>
    <property type="match status" value="1"/>
</dbReference>
<dbReference type="InterPro" id="IPR036320">
    <property type="entry name" value="Glycosyl_Trfase_fam3_N_dom_sf"/>
</dbReference>
<dbReference type="HAMAP" id="MF_00211">
    <property type="entry name" value="TrpD"/>
    <property type="match status" value="1"/>
</dbReference>
<dbReference type="PANTHER" id="PTHR43285:SF2">
    <property type="entry name" value="ANTHRANILATE PHOSPHORIBOSYLTRANSFERASE"/>
    <property type="match status" value="1"/>
</dbReference>
<organism evidence="10">
    <name type="scientific">freshwater metagenome</name>
    <dbReference type="NCBI Taxonomy" id="449393"/>
    <lineage>
        <taxon>unclassified sequences</taxon>
        <taxon>metagenomes</taxon>
        <taxon>ecological metagenomes</taxon>
    </lineage>
</organism>
<dbReference type="SUPFAM" id="SSF47648">
    <property type="entry name" value="Nucleoside phosphorylase/phosphoribosyltransferase N-terminal domain"/>
    <property type="match status" value="1"/>
</dbReference>
<dbReference type="EC" id="2.4.2.18" evidence="2"/>
<feature type="domain" description="Glycosyl transferase family 3" evidence="8">
    <location>
        <begin position="77"/>
        <end position="308"/>
    </location>
</feature>
<dbReference type="Pfam" id="PF00591">
    <property type="entry name" value="Glycos_transf_3"/>
    <property type="match status" value="1"/>
</dbReference>
<comment type="pathway">
    <text evidence="1">Amino-acid biosynthesis; L-tryptophan biosynthesis; L-tryptophan from chorismate: step 2/5.</text>
</comment>
<proteinExistence type="inferred from homology"/>
<dbReference type="InterPro" id="IPR035902">
    <property type="entry name" value="Nuc_phospho_transferase"/>
</dbReference>
<evidence type="ECO:0000256" key="1">
    <source>
        <dbReference type="ARBA" id="ARBA00004907"/>
    </source>
</evidence>
<dbReference type="Pfam" id="PF02885">
    <property type="entry name" value="Glycos_trans_3N"/>
    <property type="match status" value="1"/>
</dbReference>
<protein>
    <recommendedName>
        <fullName evidence="2">anthranilate phosphoribosyltransferase</fullName>
        <ecNumber evidence="2">2.4.2.18</ecNumber>
    </recommendedName>
</protein>
<dbReference type="GO" id="GO:0005829">
    <property type="term" value="C:cytosol"/>
    <property type="evidence" value="ECO:0007669"/>
    <property type="project" value="TreeGrafter"/>
</dbReference>
<evidence type="ECO:0000256" key="6">
    <source>
        <dbReference type="ARBA" id="ARBA00022822"/>
    </source>
</evidence>
<evidence type="ECO:0000259" key="8">
    <source>
        <dbReference type="Pfam" id="PF00591"/>
    </source>
</evidence>
<keyword evidence="7" id="KW-0057">Aromatic amino acid biosynthesis</keyword>
<keyword evidence="3" id="KW-0028">Amino-acid biosynthesis</keyword>
<dbReference type="SUPFAM" id="SSF52418">
    <property type="entry name" value="Nucleoside phosphorylase/phosphoribosyltransferase catalytic domain"/>
    <property type="match status" value="1"/>
</dbReference>
<evidence type="ECO:0000256" key="5">
    <source>
        <dbReference type="ARBA" id="ARBA00022679"/>
    </source>
</evidence>
<evidence type="ECO:0000256" key="2">
    <source>
        <dbReference type="ARBA" id="ARBA00011948"/>
    </source>
</evidence>
<dbReference type="Gene3D" id="3.40.1030.10">
    <property type="entry name" value="Nucleoside phosphorylase/phosphoribosyltransferase catalytic domain"/>
    <property type="match status" value="1"/>
</dbReference>
<dbReference type="InterPro" id="IPR000312">
    <property type="entry name" value="Glycosyl_Trfase_fam3"/>
</dbReference>
<keyword evidence="5" id="KW-0808">Transferase</keyword>
<dbReference type="GO" id="GO:0004048">
    <property type="term" value="F:anthranilate phosphoribosyltransferase activity"/>
    <property type="evidence" value="ECO:0007669"/>
    <property type="project" value="UniProtKB-EC"/>
</dbReference>
<dbReference type="FunFam" id="3.40.1030.10:FF:000002">
    <property type="entry name" value="Anthranilate phosphoribosyltransferase"/>
    <property type="match status" value="1"/>
</dbReference>
<name>A0A6J6ERG8_9ZZZZ</name>
<evidence type="ECO:0000256" key="4">
    <source>
        <dbReference type="ARBA" id="ARBA00022676"/>
    </source>
</evidence>
<evidence type="ECO:0000313" key="10">
    <source>
        <dbReference type="EMBL" id="CAB4578019.1"/>
    </source>
</evidence>
<dbReference type="InterPro" id="IPR017459">
    <property type="entry name" value="Glycosyl_Trfase_fam3_N_dom"/>
</dbReference>
<evidence type="ECO:0000259" key="9">
    <source>
        <dbReference type="Pfam" id="PF02885"/>
    </source>
</evidence>
<sequence length="350" mass="36590">MNQLISWSEIFSALKNKTDLSPTQAEWAMNTVMDGNASNEEIKELLLGLKEKGETATEITAFVEIMLEHSVKLDIGNDAVDTCGTGGDSLGTVNISTAAALVVAGCGIPVVKHGNRAASSKSGSADVLEALGVATNMSPEQVKESFLKCGITFCFAPTFHPAMKHVGPVRKELGIPTVFNILGPLANPAQPKAQVVGVANLKMAPIIAQVLANRKTSAFVVRGKDGLDEISIGGPTQIWDVRSGQVLEFEFDAQDLGITRAGVEKLAGGDAKHNASLIRNALSANGAGPIQDAICVNAAASIVAYENMGGDFFTQMQLAFARAKGSVASGASLHVLNSWANFSENVSAHT</sequence>
<evidence type="ECO:0000256" key="7">
    <source>
        <dbReference type="ARBA" id="ARBA00023141"/>
    </source>
</evidence>
<keyword evidence="6" id="KW-0822">Tryptophan biosynthesis</keyword>
<dbReference type="EMBL" id="CAEZTU010000025">
    <property type="protein sequence ID" value="CAB4578019.1"/>
    <property type="molecule type" value="Genomic_DNA"/>
</dbReference>
<dbReference type="AlphaFoldDB" id="A0A6J6ERG8"/>
<accession>A0A6J6ERG8</accession>
<dbReference type="PANTHER" id="PTHR43285">
    <property type="entry name" value="ANTHRANILATE PHOSPHORIBOSYLTRANSFERASE"/>
    <property type="match status" value="1"/>
</dbReference>
<feature type="domain" description="Glycosyl transferase family 3 N-terminal" evidence="9">
    <location>
        <begin position="9"/>
        <end position="70"/>
    </location>
</feature>
<reference evidence="10" key="1">
    <citation type="submission" date="2020-05" db="EMBL/GenBank/DDBJ databases">
        <authorList>
            <person name="Chiriac C."/>
            <person name="Salcher M."/>
            <person name="Ghai R."/>
            <person name="Kavagutti S V."/>
        </authorList>
    </citation>
    <scope>NUCLEOTIDE SEQUENCE</scope>
</reference>
<keyword evidence="4" id="KW-0328">Glycosyltransferase</keyword>
<evidence type="ECO:0000256" key="3">
    <source>
        <dbReference type="ARBA" id="ARBA00022605"/>
    </source>
</evidence>